<dbReference type="Proteomes" id="UP000217790">
    <property type="component" value="Unassembled WGS sequence"/>
</dbReference>
<reference evidence="2" key="1">
    <citation type="journal article" date="2017" name="Nat. Ecol. Evol.">
        <title>Genome expansion and lineage-specific genetic innovations in the forest pathogenic fungi Armillaria.</title>
        <authorList>
            <person name="Sipos G."/>
            <person name="Prasanna A.N."/>
            <person name="Walter M.C."/>
            <person name="O'Connor E."/>
            <person name="Balint B."/>
            <person name="Krizsan K."/>
            <person name="Kiss B."/>
            <person name="Hess J."/>
            <person name="Varga T."/>
            <person name="Slot J."/>
            <person name="Riley R."/>
            <person name="Boka B."/>
            <person name="Rigling D."/>
            <person name="Barry K."/>
            <person name="Lee J."/>
            <person name="Mihaltcheva S."/>
            <person name="LaButti K."/>
            <person name="Lipzen A."/>
            <person name="Waldron R."/>
            <person name="Moloney N.M."/>
            <person name="Sperisen C."/>
            <person name="Kredics L."/>
            <person name="Vagvoelgyi C."/>
            <person name="Patrignani A."/>
            <person name="Fitzpatrick D."/>
            <person name="Nagy I."/>
            <person name="Doyle S."/>
            <person name="Anderson J.B."/>
            <person name="Grigoriev I.V."/>
            <person name="Gueldener U."/>
            <person name="Muensterkoetter M."/>
            <person name="Nagy L.G."/>
        </authorList>
    </citation>
    <scope>NUCLEOTIDE SEQUENCE [LARGE SCALE GENOMIC DNA]</scope>
    <source>
        <strain evidence="2">Ar21-2</strain>
    </source>
</reference>
<evidence type="ECO:0000313" key="2">
    <source>
        <dbReference type="Proteomes" id="UP000217790"/>
    </source>
</evidence>
<dbReference type="OMA" id="EFCELEL"/>
<gene>
    <name evidence="1" type="ORF">ARMGADRAFT_934032</name>
</gene>
<dbReference type="InParanoid" id="A0A2H3D9J8"/>
<dbReference type="OrthoDB" id="3247165at2759"/>
<organism evidence="1 2">
    <name type="scientific">Armillaria gallica</name>
    <name type="common">Bulbous honey fungus</name>
    <name type="synonym">Armillaria bulbosa</name>
    <dbReference type="NCBI Taxonomy" id="47427"/>
    <lineage>
        <taxon>Eukaryota</taxon>
        <taxon>Fungi</taxon>
        <taxon>Dikarya</taxon>
        <taxon>Basidiomycota</taxon>
        <taxon>Agaricomycotina</taxon>
        <taxon>Agaricomycetes</taxon>
        <taxon>Agaricomycetidae</taxon>
        <taxon>Agaricales</taxon>
        <taxon>Marasmiineae</taxon>
        <taxon>Physalacriaceae</taxon>
        <taxon>Armillaria</taxon>
    </lineage>
</organism>
<keyword evidence="2" id="KW-1185">Reference proteome</keyword>
<evidence type="ECO:0000313" key="1">
    <source>
        <dbReference type="EMBL" id="PBK90464.1"/>
    </source>
</evidence>
<proteinExistence type="predicted"/>
<accession>A0A2H3D9J8</accession>
<dbReference type="STRING" id="47427.A0A2H3D9J8"/>
<dbReference type="EMBL" id="KZ293665">
    <property type="protein sequence ID" value="PBK90464.1"/>
    <property type="molecule type" value="Genomic_DNA"/>
</dbReference>
<protein>
    <submittedName>
        <fullName evidence="1">Uncharacterized protein</fullName>
    </submittedName>
</protein>
<sequence>HLRQEFCELELLDHITTLMYEGVLLSTIYGDRHYNLIETFQTVYSPLYVPGTVDKSLKWTKSNPLELSDHTIFQWDTSKFDHLPVNQLISVSKKTIQPGLLLTPSFPSTIVLSPKHKITSMKPPTK</sequence>
<name>A0A2H3D9J8_ARMGA</name>
<dbReference type="AlphaFoldDB" id="A0A2H3D9J8"/>
<feature type="non-terminal residue" evidence="1">
    <location>
        <position position="1"/>
    </location>
</feature>